<dbReference type="NCBIfam" id="TIGR03361">
    <property type="entry name" value="VI_Rhs_Vgr"/>
    <property type="match status" value="1"/>
</dbReference>
<dbReference type="RefSeq" id="WP_235705782.1">
    <property type="nucleotide sequence ID" value="NZ_JAKGBZ010000056.1"/>
</dbReference>
<dbReference type="Gene3D" id="2.30.110.50">
    <property type="match status" value="1"/>
</dbReference>
<dbReference type="InterPro" id="IPR054030">
    <property type="entry name" value="Gp5_Vgr_C"/>
</dbReference>
<feature type="domain" description="Gp5/Type VI secretion system Vgr C-terminal trimerisation" evidence="5">
    <location>
        <begin position="472"/>
        <end position="565"/>
    </location>
</feature>
<dbReference type="InterPro" id="IPR050708">
    <property type="entry name" value="T6SS_VgrG/RHS"/>
</dbReference>
<dbReference type="Gene3D" id="4.10.220.110">
    <property type="match status" value="1"/>
</dbReference>
<sequence length="613" mass="66556">MTVLVDTLDIVTPLGPNVFKPVLVQGNGEISACFRYFVRLRSGASIIDQDKLLYHPVTLTIADESANKCYINGLVLSVVQFPARGAESDLSGLGGYWDYEIAIVPKLQFLAQTSDCRFFENKSSVDIAKLILSEFGVIDSDFRISGAPPTRPYTVLFNETYLGFFNRILAADGLFYFFEHSDGKHTLVVGNSNAAFKTLPASPLVFASKTTIDADVYEWHQSDATTTGKSDTGDYNPTAAATRIKGEEPTILKTSGASDRSHYRWPSFAPDPGTAQSIAKRHMQAREVRSREYDGKATIPSLYPGGKFTLIGDPTNDGGTADYVLQAVAIMVTDAGTSASEAGQSTIFASFSAFPAATPWQPVPLPKPAMTGFYSATVIGAEGEEIYTDDLGRIKVQFPWDHRNETTPSGSFWLRVVQPWSGPGWGAQFIPRVGQEVAVTFLEGDIDRPVAVGALYNSTNTPIFPASQKNKSGFRSRSTKCGGVADYNEFSFDDTKGSEVVLLHAQKDHVIEVEHDQTMTIGDCRTVTVKKNEAITIQGTQTVKVTQSVLYQSDQSITLKVGENTIKIDQSGITLTALKIKFDGQTMLESSAPMTKLNAAGIMTIQGGLVKVN</sequence>
<accession>A0ABS9E258</accession>
<dbReference type="Proteomes" id="UP001521209">
    <property type="component" value="Unassembled WGS sequence"/>
</dbReference>
<comment type="caution">
    <text evidence="6">The sequence shown here is derived from an EMBL/GenBank/DDBJ whole genome shotgun (WGS) entry which is preliminary data.</text>
</comment>
<dbReference type="SUPFAM" id="SSF69279">
    <property type="entry name" value="Phage tail proteins"/>
    <property type="match status" value="2"/>
</dbReference>
<evidence type="ECO:0000256" key="2">
    <source>
        <dbReference type="ARBA" id="ARBA00005558"/>
    </source>
</evidence>
<keyword evidence="3" id="KW-0964">Secreted</keyword>
<dbReference type="NCBIfam" id="TIGR01646">
    <property type="entry name" value="vgr_GE"/>
    <property type="match status" value="1"/>
</dbReference>
<dbReference type="Gene3D" id="2.40.50.230">
    <property type="entry name" value="Gp5 N-terminal domain"/>
    <property type="match status" value="1"/>
</dbReference>
<comment type="subcellular location">
    <subcellularLocation>
        <location evidence="1">Secreted</location>
    </subcellularLocation>
</comment>
<evidence type="ECO:0000259" key="5">
    <source>
        <dbReference type="Pfam" id="PF22178"/>
    </source>
</evidence>
<dbReference type="InterPro" id="IPR006531">
    <property type="entry name" value="Gp5/Vgr_OB"/>
</dbReference>
<dbReference type="SUPFAM" id="SSF69349">
    <property type="entry name" value="Phage fibre proteins"/>
    <property type="match status" value="1"/>
</dbReference>
<dbReference type="Pfam" id="PF05954">
    <property type="entry name" value="Phage_GPD"/>
    <property type="match status" value="1"/>
</dbReference>
<dbReference type="InterPro" id="IPR006533">
    <property type="entry name" value="T6SS_Vgr_RhsGE"/>
</dbReference>
<dbReference type="InterPro" id="IPR017847">
    <property type="entry name" value="T6SS_RhsGE_Vgr_subset"/>
</dbReference>
<evidence type="ECO:0000313" key="6">
    <source>
        <dbReference type="EMBL" id="MCF3948500.1"/>
    </source>
</evidence>
<feature type="domain" description="Gp5/Type VI secretion system Vgr protein OB-fold" evidence="4">
    <location>
        <begin position="388"/>
        <end position="456"/>
    </location>
</feature>
<evidence type="ECO:0000256" key="3">
    <source>
        <dbReference type="ARBA" id="ARBA00022525"/>
    </source>
</evidence>
<reference evidence="6 7" key="1">
    <citation type="submission" date="2022-01" db="EMBL/GenBank/DDBJ databases">
        <authorList>
            <person name="Won M."/>
            <person name="Kim S.-J."/>
            <person name="Kwon S.-W."/>
        </authorList>
    </citation>
    <scope>NUCLEOTIDE SEQUENCE [LARGE SCALE GENOMIC DNA]</scope>
    <source>
        <strain evidence="6 7">KCTC 23505</strain>
    </source>
</reference>
<dbReference type="Pfam" id="PF04717">
    <property type="entry name" value="Phage_base_V"/>
    <property type="match status" value="1"/>
</dbReference>
<gene>
    <name evidence="6" type="primary">vgrG</name>
    <name evidence="6" type="ORF">L2A60_17670</name>
</gene>
<dbReference type="InterPro" id="IPR037026">
    <property type="entry name" value="Vgr_OB-fold_dom_sf"/>
</dbReference>
<comment type="similarity">
    <text evidence="2">Belongs to the VgrG protein family.</text>
</comment>
<evidence type="ECO:0000256" key="1">
    <source>
        <dbReference type="ARBA" id="ARBA00004613"/>
    </source>
</evidence>
<name>A0ABS9E258_9PROT</name>
<keyword evidence="7" id="KW-1185">Reference proteome</keyword>
<dbReference type="SUPFAM" id="SSF69255">
    <property type="entry name" value="gp5 N-terminal domain-like"/>
    <property type="match status" value="1"/>
</dbReference>
<protein>
    <submittedName>
        <fullName evidence="6">Type VI secretion system tip protein VgrG</fullName>
    </submittedName>
</protein>
<evidence type="ECO:0000259" key="4">
    <source>
        <dbReference type="Pfam" id="PF04717"/>
    </source>
</evidence>
<dbReference type="PANTHER" id="PTHR32305">
    <property type="match status" value="1"/>
</dbReference>
<dbReference type="EMBL" id="JAKGBZ010000056">
    <property type="protein sequence ID" value="MCF3948500.1"/>
    <property type="molecule type" value="Genomic_DNA"/>
</dbReference>
<dbReference type="Gene3D" id="3.55.50.10">
    <property type="entry name" value="Baseplate protein-like domains"/>
    <property type="match status" value="1"/>
</dbReference>
<proteinExistence type="inferred from homology"/>
<dbReference type="PANTHER" id="PTHR32305:SF15">
    <property type="entry name" value="PROTEIN RHSA-RELATED"/>
    <property type="match status" value="1"/>
</dbReference>
<organism evidence="6 7">
    <name type="scientific">Acidiphilium iwatense</name>
    <dbReference type="NCBI Taxonomy" id="768198"/>
    <lineage>
        <taxon>Bacteria</taxon>
        <taxon>Pseudomonadati</taxon>
        <taxon>Pseudomonadota</taxon>
        <taxon>Alphaproteobacteria</taxon>
        <taxon>Acetobacterales</taxon>
        <taxon>Acidocellaceae</taxon>
        <taxon>Acidiphilium</taxon>
    </lineage>
</organism>
<dbReference type="Pfam" id="PF22178">
    <property type="entry name" value="Gp5_trimer_C"/>
    <property type="match status" value="1"/>
</dbReference>
<evidence type="ECO:0000313" key="7">
    <source>
        <dbReference type="Proteomes" id="UP001521209"/>
    </source>
</evidence>